<dbReference type="InterPro" id="IPR028090">
    <property type="entry name" value="JAB_dom_prok"/>
</dbReference>
<keyword evidence="3" id="KW-0378">Hydrolase</keyword>
<feature type="domain" description="JAB" evidence="6">
    <location>
        <begin position="25"/>
        <end position="136"/>
    </location>
</feature>
<evidence type="ECO:0000256" key="1">
    <source>
        <dbReference type="ARBA" id="ARBA00022670"/>
    </source>
</evidence>
<reference evidence="7" key="1">
    <citation type="submission" date="2017-11" db="EMBL/GenBank/DDBJ databases">
        <title>Three new genomes from thermophilic consortium.</title>
        <authorList>
            <person name="Quaggio R."/>
            <person name="Amgarten D."/>
            <person name="Setubal J.C."/>
        </authorList>
    </citation>
    <scope>NUCLEOTIDE SEQUENCE</scope>
    <source>
        <strain evidence="7">ZCTH01-B2</strain>
    </source>
</reference>
<dbReference type="GO" id="GO:0008237">
    <property type="term" value="F:metallopeptidase activity"/>
    <property type="evidence" value="ECO:0007669"/>
    <property type="project" value="UniProtKB-KW"/>
</dbReference>
<protein>
    <recommendedName>
        <fullName evidence="6">JAB domain-containing protein</fullName>
    </recommendedName>
</protein>
<organism evidence="7 8">
    <name type="scientific">Symbiobacterium thermophilum</name>
    <dbReference type="NCBI Taxonomy" id="2734"/>
    <lineage>
        <taxon>Bacteria</taxon>
        <taxon>Bacillati</taxon>
        <taxon>Bacillota</taxon>
        <taxon>Clostridia</taxon>
        <taxon>Eubacteriales</taxon>
        <taxon>Symbiobacteriaceae</taxon>
        <taxon>Symbiobacterium</taxon>
    </lineage>
</organism>
<evidence type="ECO:0000256" key="5">
    <source>
        <dbReference type="ARBA" id="ARBA00023049"/>
    </source>
</evidence>
<comment type="caution">
    <text evidence="7">The sequence shown here is derived from an EMBL/GenBank/DDBJ whole genome shotgun (WGS) entry which is preliminary data.</text>
</comment>
<dbReference type="GO" id="GO:0046872">
    <property type="term" value="F:metal ion binding"/>
    <property type="evidence" value="ECO:0007669"/>
    <property type="project" value="UniProtKB-KW"/>
</dbReference>
<dbReference type="SUPFAM" id="SSF102712">
    <property type="entry name" value="JAB1/MPN domain"/>
    <property type="match status" value="1"/>
</dbReference>
<keyword evidence="4" id="KW-0862">Zinc</keyword>
<name>A0A953LIB0_SYMTR</name>
<dbReference type="GO" id="GO:0006508">
    <property type="term" value="P:proteolysis"/>
    <property type="evidence" value="ECO:0007669"/>
    <property type="project" value="UniProtKB-KW"/>
</dbReference>
<evidence type="ECO:0000313" key="7">
    <source>
        <dbReference type="EMBL" id="MBY6278108.1"/>
    </source>
</evidence>
<dbReference type="Pfam" id="PF14464">
    <property type="entry name" value="Prok-JAB"/>
    <property type="match status" value="1"/>
</dbReference>
<sequence>MLTMSVDVKVKGEKIMYSFYLDMAVFDKLCSATKDNPMIENGGLLFAKFKPKKLIVTDVINAGPLSKRNKYEIILNKEELLTQALELTGNARYFVGTWHSHPPNASLQPSLMDLTTMKNIGKNLVNVYPPVFLIVKYVNNKLIFQAYSLNEKLEIIGIYFKNMSNLKISDLD</sequence>
<dbReference type="Proteomes" id="UP000732377">
    <property type="component" value="Unassembled WGS sequence"/>
</dbReference>
<keyword evidence="1" id="KW-0645">Protease</keyword>
<evidence type="ECO:0000256" key="2">
    <source>
        <dbReference type="ARBA" id="ARBA00022723"/>
    </source>
</evidence>
<keyword evidence="2" id="KW-0479">Metal-binding</keyword>
<evidence type="ECO:0000259" key="6">
    <source>
        <dbReference type="Pfam" id="PF14464"/>
    </source>
</evidence>
<dbReference type="EMBL" id="PIUK01000345">
    <property type="protein sequence ID" value="MBY6278108.1"/>
    <property type="molecule type" value="Genomic_DNA"/>
</dbReference>
<evidence type="ECO:0000256" key="4">
    <source>
        <dbReference type="ARBA" id="ARBA00022833"/>
    </source>
</evidence>
<accession>A0A953LIB0</accession>
<gene>
    <name evidence="7" type="ORF">CWE10_18405</name>
</gene>
<evidence type="ECO:0000313" key="8">
    <source>
        <dbReference type="Proteomes" id="UP000732377"/>
    </source>
</evidence>
<dbReference type="Gene3D" id="3.40.140.10">
    <property type="entry name" value="Cytidine Deaminase, domain 2"/>
    <property type="match status" value="1"/>
</dbReference>
<evidence type="ECO:0000256" key="3">
    <source>
        <dbReference type="ARBA" id="ARBA00022801"/>
    </source>
</evidence>
<proteinExistence type="predicted"/>
<keyword evidence="5" id="KW-0482">Metalloprotease</keyword>
<dbReference type="AlphaFoldDB" id="A0A953LIB0"/>